<name>A0ABD3QKP1_9STRA</name>
<feature type="compositionally biased region" description="Basic residues" evidence="1">
    <location>
        <begin position="188"/>
        <end position="203"/>
    </location>
</feature>
<proteinExistence type="predicted"/>
<feature type="compositionally biased region" description="Acidic residues" evidence="1">
    <location>
        <begin position="214"/>
        <end position="228"/>
    </location>
</feature>
<dbReference type="AlphaFoldDB" id="A0ABD3QKP1"/>
<dbReference type="Proteomes" id="UP001530315">
    <property type="component" value="Unassembled WGS sequence"/>
</dbReference>
<dbReference type="PANTHER" id="PTHR35711">
    <property type="entry name" value="EXPRESSED PROTEIN"/>
    <property type="match status" value="1"/>
</dbReference>
<evidence type="ECO:0000313" key="3">
    <source>
        <dbReference type="Proteomes" id="UP001530315"/>
    </source>
</evidence>
<feature type="compositionally biased region" description="Basic and acidic residues" evidence="1">
    <location>
        <begin position="69"/>
        <end position="78"/>
    </location>
</feature>
<evidence type="ECO:0000256" key="1">
    <source>
        <dbReference type="SAM" id="MobiDB-lite"/>
    </source>
</evidence>
<feature type="region of interest" description="Disordered" evidence="1">
    <location>
        <begin position="713"/>
        <end position="740"/>
    </location>
</feature>
<feature type="region of interest" description="Disordered" evidence="1">
    <location>
        <begin position="1"/>
        <end position="110"/>
    </location>
</feature>
<comment type="caution">
    <text evidence="2">The sequence shown here is derived from an EMBL/GenBank/DDBJ whole genome shotgun (WGS) entry which is preliminary data.</text>
</comment>
<feature type="region of interest" description="Disordered" evidence="1">
    <location>
        <begin position="166"/>
        <end position="232"/>
    </location>
</feature>
<dbReference type="EMBL" id="JALLAZ020000231">
    <property type="protein sequence ID" value="KAL3800036.1"/>
    <property type="molecule type" value="Genomic_DNA"/>
</dbReference>
<protein>
    <submittedName>
        <fullName evidence="2">Uncharacterized protein</fullName>
    </submittedName>
</protein>
<feature type="compositionally biased region" description="Polar residues" evidence="1">
    <location>
        <begin position="729"/>
        <end position="740"/>
    </location>
</feature>
<evidence type="ECO:0000313" key="2">
    <source>
        <dbReference type="EMBL" id="KAL3800036.1"/>
    </source>
</evidence>
<reference evidence="2 3" key="1">
    <citation type="submission" date="2024-10" db="EMBL/GenBank/DDBJ databases">
        <title>Updated reference genomes for cyclostephanoid diatoms.</title>
        <authorList>
            <person name="Roberts W.R."/>
            <person name="Alverson A.J."/>
        </authorList>
    </citation>
    <scope>NUCLEOTIDE SEQUENCE [LARGE SCALE GENOMIC DNA]</scope>
    <source>
        <strain evidence="2 3">AJA276-08</strain>
    </source>
</reference>
<keyword evidence="3" id="KW-1185">Reference proteome</keyword>
<accession>A0ABD3QKP1</accession>
<feature type="compositionally biased region" description="Acidic residues" evidence="1">
    <location>
        <begin position="57"/>
        <end position="68"/>
    </location>
</feature>
<feature type="compositionally biased region" description="Low complexity" evidence="1">
    <location>
        <begin position="607"/>
        <end position="625"/>
    </location>
</feature>
<feature type="region of interest" description="Disordered" evidence="1">
    <location>
        <begin position="531"/>
        <end position="550"/>
    </location>
</feature>
<gene>
    <name evidence="2" type="ORF">ACHAW5_003684</name>
</gene>
<organism evidence="2 3">
    <name type="scientific">Stephanodiscus triporus</name>
    <dbReference type="NCBI Taxonomy" id="2934178"/>
    <lineage>
        <taxon>Eukaryota</taxon>
        <taxon>Sar</taxon>
        <taxon>Stramenopiles</taxon>
        <taxon>Ochrophyta</taxon>
        <taxon>Bacillariophyta</taxon>
        <taxon>Coscinodiscophyceae</taxon>
        <taxon>Thalassiosirophycidae</taxon>
        <taxon>Stephanodiscales</taxon>
        <taxon>Stephanodiscaceae</taxon>
        <taxon>Stephanodiscus</taxon>
    </lineage>
</organism>
<sequence>MIVLGPHVLSRPPERGNNPYHHHHDHDDEDVDQQNVEEEEGDEFDDGEEAAAGRLDESDDDDDDDDDDRILTDARSDVSRSLGSIGAPPLTPPSRLHRRRRRRRCPRRHRRLHRHRATTDMAMSHVDLLRTMRVVLWTLRAGTSVRLGLGPVVPPPFAVAVVVGGGRATGNDNLPVARAESAREARRSRLLPRPTGRRRRHRGGIGMESRPASGDDDDDDDGDEDNDELPATTLTFQKLRDVLYRAIVDQAASLRDALESYGDVATSQTTTTMTTTTNMATTMAEWETFALDLRHSVSPGRTTRPPPLTLSRLSDWIDRLGGYLSFVLSVFLDDYAALPTPGATTSSASSDRIDRDSHRLRGDDLEDRIVAGIARSSQFARERAAYLRSACPSSRPPREDEIKVVAAAVDDGDDNDNDDDRRGIENAIIETNNIATREGRRRNGQAYEDALLKLHSAFEAARVSLWAFGCHREIDGRPRCRSYDAADNDSGGAGGGEGEIEDARVWWSHFKEFVERTRASIPDVEGHFLLGDGCHPREKETPDDVGSGVPPRNDVPIVAETSEHVCHAVDGNGDGESCLLPRGGGDESKYAGKTLVFSGSGVGTTRGRGVRTTRQSHAARAGPASGRPPPSAPRAYDVADHSMLLRDLERRIRTMGLPRVHEVVADTDLGADVGGCINDASDAMPDRSTGRRRNDPFFLGASGSLLAELTSVINGTPSPEGREEDVCSSADNFPSPSAYQ</sequence>
<dbReference type="PANTHER" id="PTHR35711:SF1">
    <property type="entry name" value="ECTODERMAL, ISOFORM F"/>
    <property type="match status" value="1"/>
</dbReference>
<feature type="compositionally biased region" description="Acidic residues" evidence="1">
    <location>
        <begin position="27"/>
        <end position="49"/>
    </location>
</feature>
<feature type="region of interest" description="Disordered" evidence="1">
    <location>
        <begin position="601"/>
        <end position="635"/>
    </location>
</feature>
<feature type="compositionally biased region" description="Basic residues" evidence="1">
    <location>
        <begin position="95"/>
        <end position="110"/>
    </location>
</feature>